<evidence type="ECO:0000313" key="9">
    <source>
        <dbReference type="Proteomes" id="UP001061862"/>
    </source>
</evidence>
<dbReference type="InterPro" id="IPR036259">
    <property type="entry name" value="MFS_trans_sf"/>
</dbReference>
<organism evidence="8 9">
    <name type="scientific">Devosia neptuniae</name>
    <dbReference type="NCBI Taxonomy" id="191302"/>
    <lineage>
        <taxon>Bacteria</taxon>
        <taxon>Pseudomonadati</taxon>
        <taxon>Pseudomonadota</taxon>
        <taxon>Alphaproteobacteria</taxon>
        <taxon>Hyphomicrobiales</taxon>
        <taxon>Devosiaceae</taxon>
        <taxon>Devosia</taxon>
    </lineage>
</organism>
<evidence type="ECO:0000313" key="8">
    <source>
        <dbReference type="EMBL" id="UXN68888.1"/>
    </source>
</evidence>
<evidence type="ECO:0000256" key="1">
    <source>
        <dbReference type="ARBA" id="ARBA00004651"/>
    </source>
</evidence>
<dbReference type="Proteomes" id="UP001061862">
    <property type="component" value="Chromosome"/>
</dbReference>
<evidence type="ECO:0000256" key="7">
    <source>
        <dbReference type="SAM" id="Phobius"/>
    </source>
</evidence>
<proteinExistence type="predicted"/>
<accession>A0ABY6CAN4</accession>
<evidence type="ECO:0000256" key="3">
    <source>
        <dbReference type="ARBA" id="ARBA00022475"/>
    </source>
</evidence>
<evidence type="ECO:0000256" key="4">
    <source>
        <dbReference type="ARBA" id="ARBA00022692"/>
    </source>
</evidence>
<comment type="subcellular location">
    <subcellularLocation>
        <location evidence="1">Cell membrane</location>
        <topology evidence="1">Multi-pass membrane protein</topology>
    </subcellularLocation>
</comment>
<dbReference type="SUPFAM" id="SSF103473">
    <property type="entry name" value="MFS general substrate transporter"/>
    <property type="match status" value="1"/>
</dbReference>
<dbReference type="Gene3D" id="1.20.1250.20">
    <property type="entry name" value="MFS general substrate transporter like domains"/>
    <property type="match status" value="1"/>
</dbReference>
<feature type="transmembrane region" description="Helical" evidence="7">
    <location>
        <begin position="55"/>
        <end position="75"/>
    </location>
</feature>
<reference evidence="8 9" key="1">
    <citation type="submission" date="2022-09" db="EMBL/GenBank/DDBJ databases">
        <title>Interaction between co-microsymbionts with complementary sets of symbiotic genes in legume-rhizobium systems.</title>
        <authorList>
            <person name="Safronova V."/>
            <person name="Sazanova A."/>
            <person name="Afonin A."/>
            <person name="Chirak E."/>
        </authorList>
    </citation>
    <scope>NUCLEOTIDE SEQUENCE [LARGE SCALE GENOMIC DNA]</scope>
    <source>
        <strain evidence="8 9">A18/4-1</strain>
    </source>
</reference>
<sequence length="178" mass="19926">MPLADPRLDELGNHRYQNCIATLQDSDAVTKVERASFGQLLLYPGFVRLWMADGLSNFGTFIFGLSLQLLLIQVLNADQLEIGWVRSAQWLPSLLFGLLAGVVVDRVQRKQLLIATDIASCVLLLAIAGMACWECSPRLGWPCWSSCSAPLRYCRVGRINRSPPTCCRQAFLLRATWR</sequence>
<dbReference type="Pfam" id="PF05977">
    <property type="entry name" value="MFS_3"/>
    <property type="match status" value="1"/>
</dbReference>
<evidence type="ECO:0000256" key="2">
    <source>
        <dbReference type="ARBA" id="ARBA00022448"/>
    </source>
</evidence>
<gene>
    <name evidence="8" type="ORF">N8A98_16775</name>
</gene>
<feature type="transmembrane region" description="Helical" evidence="7">
    <location>
        <begin position="87"/>
        <end position="105"/>
    </location>
</feature>
<keyword evidence="3" id="KW-1003">Cell membrane</keyword>
<dbReference type="RefSeq" id="WP_262166976.1">
    <property type="nucleotide sequence ID" value="NZ_CP104965.1"/>
</dbReference>
<feature type="transmembrane region" description="Helical" evidence="7">
    <location>
        <begin position="112"/>
        <end position="131"/>
    </location>
</feature>
<dbReference type="EMBL" id="CP104965">
    <property type="protein sequence ID" value="UXN68888.1"/>
    <property type="molecule type" value="Genomic_DNA"/>
</dbReference>
<name>A0ABY6CAN4_9HYPH</name>
<keyword evidence="6 7" id="KW-0472">Membrane</keyword>
<protein>
    <submittedName>
        <fullName evidence="8">MFS transporter</fullName>
    </submittedName>
</protein>
<dbReference type="PANTHER" id="PTHR23513">
    <property type="entry name" value="INTEGRAL MEMBRANE EFFLUX PROTEIN-RELATED"/>
    <property type="match status" value="1"/>
</dbReference>
<keyword evidence="4 7" id="KW-0812">Transmembrane</keyword>
<evidence type="ECO:0000256" key="6">
    <source>
        <dbReference type="ARBA" id="ARBA00023136"/>
    </source>
</evidence>
<evidence type="ECO:0000256" key="5">
    <source>
        <dbReference type="ARBA" id="ARBA00022989"/>
    </source>
</evidence>
<keyword evidence="5 7" id="KW-1133">Transmembrane helix</keyword>
<dbReference type="PANTHER" id="PTHR23513:SF6">
    <property type="entry name" value="MAJOR FACILITATOR SUPERFAMILY ASSOCIATED DOMAIN-CONTAINING PROTEIN"/>
    <property type="match status" value="1"/>
</dbReference>
<keyword evidence="2" id="KW-0813">Transport</keyword>
<keyword evidence="9" id="KW-1185">Reference proteome</keyword>
<dbReference type="InterPro" id="IPR010290">
    <property type="entry name" value="TM_effector"/>
</dbReference>